<evidence type="ECO:0000313" key="1">
    <source>
        <dbReference type="EMBL" id="GFS47665.1"/>
    </source>
</evidence>
<reference evidence="1" key="1">
    <citation type="submission" date="2020-08" db="EMBL/GenBank/DDBJ databases">
        <title>Multicomponent nature underlies the extraordinary mechanical properties of spider dragline silk.</title>
        <authorList>
            <person name="Kono N."/>
            <person name="Nakamura H."/>
            <person name="Mori M."/>
            <person name="Yoshida Y."/>
            <person name="Ohtoshi R."/>
            <person name="Malay A.D."/>
            <person name="Moran D.A.P."/>
            <person name="Tomita M."/>
            <person name="Numata K."/>
            <person name="Arakawa K."/>
        </authorList>
    </citation>
    <scope>NUCLEOTIDE SEQUENCE</scope>
</reference>
<accession>A0A8X6IL60</accession>
<protein>
    <submittedName>
        <fullName evidence="1">Uncharacterized protein</fullName>
    </submittedName>
</protein>
<sequence length="90" mass="10418">MNEISKVNWSSYQQMLTENLRKRYVAAKFVLCLLIQDQNPIRLNMILDLKIQIESDPNLGTKLVMRVGVTVMAPRPSKGLTRRRFPTTLD</sequence>
<evidence type="ECO:0000313" key="2">
    <source>
        <dbReference type="Proteomes" id="UP000887013"/>
    </source>
</evidence>
<dbReference type="Proteomes" id="UP000887013">
    <property type="component" value="Unassembled WGS sequence"/>
</dbReference>
<proteinExistence type="predicted"/>
<dbReference type="EMBL" id="BMAW01045022">
    <property type="protein sequence ID" value="GFS47665.1"/>
    <property type="molecule type" value="Genomic_DNA"/>
</dbReference>
<name>A0A8X6IL60_NEPPI</name>
<gene>
    <name evidence="1" type="ORF">NPIL_482261</name>
</gene>
<organism evidence="1 2">
    <name type="scientific">Nephila pilipes</name>
    <name type="common">Giant wood spider</name>
    <name type="synonym">Nephila maculata</name>
    <dbReference type="NCBI Taxonomy" id="299642"/>
    <lineage>
        <taxon>Eukaryota</taxon>
        <taxon>Metazoa</taxon>
        <taxon>Ecdysozoa</taxon>
        <taxon>Arthropoda</taxon>
        <taxon>Chelicerata</taxon>
        <taxon>Arachnida</taxon>
        <taxon>Araneae</taxon>
        <taxon>Araneomorphae</taxon>
        <taxon>Entelegynae</taxon>
        <taxon>Araneoidea</taxon>
        <taxon>Nephilidae</taxon>
        <taxon>Nephila</taxon>
    </lineage>
</organism>
<dbReference type="AlphaFoldDB" id="A0A8X6IL60"/>
<comment type="caution">
    <text evidence="1">The sequence shown here is derived from an EMBL/GenBank/DDBJ whole genome shotgun (WGS) entry which is preliminary data.</text>
</comment>
<keyword evidence="2" id="KW-1185">Reference proteome</keyword>